<dbReference type="STRING" id="326424.FRAAL3930"/>
<protein>
    <submittedName>
        <fullName evidence="5">Glycosyl transferase</fullName>
    </submittedName>
</protein>
<evidence type="ECO:0000256" key="1">
    <source>
        <dbReference type="ARBA" id="ARBA00022676"/>
    </source>
</evidence>
<proteinExistence type="predicted"/>
<keyword evidence="1" id="KW-0328">Glycosyltransferase</keyword>
<evidence type="ECO:0000313" key="5">
    <source>
        <dbReference type="EMBL" id="CAJ62573.1"/>
    </source>
</evidence>
<dbReference type="CAZy" id="GT4">
    <property type="family name" value="Glycosyltransferase Family 4"/>
</dbReference>
<dbReference type="InterPro" id="IPR028098">
    <property type="entry name" value="Glyco_trans_4-like_N"/>
</dbReference>
<dbReference type="KEGG" id="fal:FRAAL3930"/>
<dbReference type="Pfam" id="PF13439">
    <property type="entry name" value="Glyco_transf_4"/>
    <property type="match status" value="1"/>
</dbReference>
<evidence type="ECO:0000259" key="4">
    <source>
        <dbReference type="Pfam" id="PF13439"/>
    </source>
</evidence>
<dbReference type="SUPFAM" id="SSF53756">
    <property type="entry name" value="UDP-Glycosyltransferase/glycogen phosphorylase"/>
    <property type="match status" value="1"/>
</dbReference>
<dbReference type="Pfam" id="PF13692">
    <property type="entry name" value="Glyco_trans_1_4"/>
    <property type="match status" value="1"/>
</dbReference>
<keyword evidence="2 5" id="KW-0808">Transferase</keyword>
<feature type="domain" description="Glycosyltransferase subfamily 4-like N-terminal" evidence="4">
    <location>
        <begin position="43"/>
        <end position="194"/>
    </location>
</feature>
<name>Q0RIU2_FRAAA</name>
<dbReference type="eggNOG" id="COG0438">
    <property type="taxonomic scope" value="Bacteria"/>
</dbReference>
<dbReference type="OrthoDB" id="9806653at2"/>
<dbReference type="Proteomes" id="UP000000657">
    <property type="component" value="Chromosome"/>
</dbReference>
<sequence>MPGSAHRAAPAGSPATGRERPGDGGWRPRVAFVCGSLAPAEDGVADYTVRLAAALRDDVEPVLVTAGRLDGDTGTLPVVATGRGWGPAGLRATAQALRRLRPDVVHVQFAPSAFGFSPAPGLLPVLAAAGAVWVATLHEYGWWAWPSRLPAALWRVPERRGWWDRETLTLVPRARALIVTNPDHAATVHTRFGRTTQTVPVPANIPRATPLPSRARLHARLDAPPDAEVAVFFGFVHPVKGVRYLIDAVAALHTRRPRLRLAIVGGFTSLALPTAEAAAFRRELTEHAHTAGVGDLVTFTGHLPAAEVSEILAAADVCVLPFTAGVTTKSGALAAALSHGLATIVTAADPPDPALVDGRTVLVADRVRDPVPLAAALHRALGDPALRARVAAGGQRLVAARTWPTIGAAHTRLYHQVLADDARPQPRR</sequence>
<dbReference type="Gene3D" id="3.40.50.2000">
    <property type="entry name" value="Glycogen Phosphorylase B"/>
    <property type="match status" value="2"/>
</dbReference>
<accession>Q0RIU2</accession>
<evidence type="ECO:0000256" key="3">
    <source>
        <dbReference type="SAM" id="MobiDB-lite"/>
    </source>
</evidence>
<feature type="region of interest" description="Disordered" evidence="3">
    <location>
        <begin position="1"/>
        <end position="25"/>
    </location>
</feature>
<dbReference type="PANTHER" id="PTHR12526">
    <property type="entry name" value="GLYCOSYLTRANSFERASE"/>
    <property type="match status" value="1"/>
</dbReference>
<organism evidence="5 6">
    <name type="scientific">Frankia alni (strain DSM 45986 / CECT 9034 / ACN14a)</name>
    <dbReference type="NCBI Taxonomy" id="326424"/>
    <lineage>
        <taxon>Bacteria</taxon>
        <taxon>Bacillati</taxon>
        <taxon>Actinomycetota</taxon>
        <taxon>Actinomycetes</taxon>
        <taxon>Frankiales</taxon>
        <taxon>Frankiaceae</taxon>
        <taxon>Frankia</taxon>
    </lineage>
</organism>
<dbReference type="GO" id="GO:0016757">
    <property type="term" value="F:glycosyltransferase activity"/>
    <property type="evidence" value="ECO:0007669"/>
    <property type="project" value="UniProtKB-KW"/>
</dbReference>
<dbReference type="EMBL" id="CT573213">
    <property type="protein sequence ID" value="CAJ62573.1"/>
    <property type="molecule type" value="Genomic_DNA"/>
</dbReference>
<dbReference type="HOGENOM" id="CLU_009583_41_0_11"/>
<dbReference type="AlphaFoldDB" id="Q0RIU2"/>
<dbReference type="RefSeq" id="WP_011605065.1">
    <property type="nucleotide sequence ID" value="NC_008278.1"/>
</dbReference>
<reference evidence="5 6" key="1">
    <citation type="journal article" date="2007" name="Genome Res.">
        <title>Genome characteristics of facultatively symbiotic Frankia sp. strains reflect host range and host plant biogeography.</title>
        <authorList>
            <person name="Normand P."/>
            <person name="Lapierre P."/>
            <person name="Tisa L.S."/>
            <person name="Gogarten J.P."/>
            <person name="Alloisio N."/>
            <person name="Bagnarol E."/>
            <person name="Bassi C.A."/>
            <person name="Berry A.M."/>
            <person name="Bickhart D.M."/>
            <person name="Choisne N."/>
            <person name="Couloux A."/>
            <person name="Cournoyer B."/>
            <person name="Cruveiller S."/>
            <person name="Daubin V."/>
            <person name="Demange N."/>
            <person name="Francino M.P."/>
            <person name="Goltsman E."/>
            <person name="Huang Y."/>
            <person name="Kopp O.R."/>
            <person name="Labarre L."/>
            <person name="Lapidus A."/>
            <person name="Lavire C."/>
            <person name="Marechal J."/>
            <person name="Martinez M."/>
            <person name="Mastronunzio J.E."/>
            <person name="Mullin B.C."/>
            <person name="Niemann J."/>
            <person name="Pujic P."/>
            <person name="Rawnsley T."/>
            <person name="Rouy Z."/>
            <person name="Schenowitz C."/>
            <person name="Sellstedt A."/>
            <person name="Tavares F."/>
            <person name="Tomkins J.P."/>
            <person name="Vallenet D."/>
            <person name="Valverde C."/>
            <person name="Wall L.G."/>
            <person name="Wang Y."/>
            <person name="Medigue C."/>
            <person name="Benson D.R."/>
        </authorList>
    </citation>
    <scope>NUCLEOTIDE SEQUENCE [LARGE SCALE GENOMIC DNA]</scope>
    <source>
        <strain evidence="6">DSM 45986 / CECT 9034 / ACN14a</strain>
    </source>
</reference>
<evidence type="ECO:0000313" key="6">
    <source>
        <dbReference type="Proteomes" id="UP000000657"/>
    </source>
</evidence>
<dbReference type="PANTHER" id="PTHR12526:SF638">
    <property type="entry name" value="SPORE COAT PROTEIN SA"/>
    <property type="match status" value="1"/>
</dbReference>
<gene>
    <name evidence="5" type="ordered locus">FRAAL3930</name>
</gene>
<evidence type="ECO:0000256" key="2">
    <source>
        <dbReference type="ARBA" id="ARBA00022679"/>
    </source>
</evidence>
<keyword evidence="6" id="KW-1185">Reference proteome</keyword>